<dbReference type="GO" id="GO:0008716">
    <property type="term" value="F:D-alanine-D-alanine ligase activity"/>
    <property type="evidence" value="ECO:0007669"/>
    <property type="project" value="InterPro"/>
</dbReference>
<dbReference type="EMBL" id="CP001281">
    <property type="protein sequence ID" value="ACK54734.1"/>
    <property type="molecule type" value="Genomic_DNA"/>
</dbReference>
<dbReference type="STRING" id="85643.Tmz1t_1983"/>
<evidence type="ECO:0000313" key="4">
    <source>
        <dbReference type="EMBL" id="ACK54734.1"/>
    </source>
</evidence>
<evidence type="ECO:0000256" key="2">
    <source>
        <dbReference type="PROSITE-ProRule" id="PRU00409"/>
    </source>
</evidence>
<dbReference type="PROSITE" id="PS50975">
    <property type="entry name" value="ATP_GRASP"/>
    <property type="match status" value="1"/>
</dbReference>
<dbReference type="GO" id="GO:0005737">
    <property type="term" value="C:cytoplasm"/>
    <property type="evidence" value="ECO:0007669"/>
    <property type="project" value="TreeGrafter"/>
</dbReference>
<dbReference type="SUPFAM" id="SSF56059">
    <property type="entry name" value="Glutathione synthetase ATP-binding domain-like"/>
    <property type="match status" value="1"/>
</dbReference>
<organism evidence="4 5">
    <name type="scientific">Thauera aminoaromatica</name>
    <dbReference type="NCBI Taxonomy" id="164330"/>
    <lineage>
        <taxon>Bacteria</taxon>
        <taxon>Pseudomonadati</taxon>
        <taxon>Pseudomonadota</taxon>
        <taxon>Betaproteobacteria</taxon>
        <taxon>Rhodocyclales</taxon>
        <taxon>Zoogloeaceae</taxon>
        <taxon>Thauera</taxon>
    </lineage>
</organism>
<protein>
    <submittedName>
        <fullName evidence="4">Cyanophycin synthase (L-arginine-adding)</fullName>
        <ecNumber evidence="4">6.3.2.30</ecNumber>
    </submittedName>
</protein>
<evidence type="ECO:0000259" key="3">
    <source>
        <dbReference type="PROSITE" id="PS50975"/>
    </source>
</evidence>
<keyword evidence="5" id="KW-1185">Reference proteome</keyword>
<keyword evidence="1 4" id="KW-0436">Ligase</keyword>
<dbReference type="KEGG" id="tmz:Tmz1t_1983"/>
<dbReference type="PANTHER" id="PTHR21621:SF0">
    <property type="entry name" value="BETA-CITRYLGLUTAMATE SYNTHASE B-RELATED"/>
    <property type="match status" value="1"/>
</dbReference>
<dbReference type="GO" id="GO:0018169">
    <property type="term" value="F:ribosomal S6-glutamic acid ligase activity"/>
    <property type="evidence" value="ECO:0007669"/>
    <property type="project" value="TreeGrafter"/>
</dbReference>
<dbReference type="Pfam" id="PF07478">
    <property type="entry name" value="Dala_Dala_lig_C"/>
    <property type="match status" value="1"/>
</dbReference>
<reference evidence="5" key="1">
    <citation type="submission" date="2009-05" db="EMBL/GenBank/DDBJ databases">
        <title>Complete sequence of chromosome of Thauera sp. MZ1T.</title>
        <authorList>
            <consortium name="US DOE Joint Genome Institute"/>
            <person name="Lucas S."/>
            <person name="Copeland A."/>
            <person name="Lapidus A."/>
            <person name="Glavina del Rio T."/>
            <person name="Dalin E."/>
            <person name="Tice H."/>
            <person name="Bruce D."/>
            <person name="Goodwin L."/>
            <person name="Pitluck S."/>
            <person name="Sims D."/>
            <person name="Brettin T."/>
            <person name="Detter J.C."/>
            <person name="Han C."/>
            <person name="Larimer F."/>
            <person name="Land M."/>
            <person name="Hauser L."/>
            <person name="Kyrpides N."/>
            <person name="Mikhailova N."/>
            <person name="Sayler G.S."/>
        </authorList>
    </citation>
    <scope>NUCLEOTIDE SEQUENCE [LARGE SCALE GENOMIC DNA]</scope>
    <source>
        <strain evidence="5">MZ1T</strain>
    </source>
</reference>
<dbReference type="EC" id="6.3.2.30" evidence="4"/>
<dbReference type="Proteomes" id="UP000002186">
    <property type="component" value="Chromosome"/>
</dbReference>
<dbReference type="PANTHER" id="PTHR21621">
    <property type="entry name" value="RIBOSOMAL PROTEIN S6 MODIFICATION PROTEIN"/>
    <property type="match status" value="1"/>
</dbReference>
<evidence type="ECO:0000313" key="5">
    <source>
        <dbReference type="Proteomes" id="UP000002186"/>
    </source>
</evidence>
<dbReference type="eggNOG" id="COG0189">
    <property type="taxonomic scope" value="Bacteria"/>
</dbReference>
<name>C4ZNX6_THASP</name>
<dbReference type="InterPro" id="IPR011095">
    <property type="entry name" value="Dala_Dala_lig_C"/>
</dbReference>
<dbReference type="GO" id="GO:0071161">
    <property type="term" value="F:cyanophycin synthetase activity (L-arginine-adding)"/>
    <property type="evidence" value="ECO:0007669"/>
    <property type="project" value="UniProtKB-EC"/>
</dbReference>
<keyword evidence="2" id="KW-0067">ATP-binding</keyword>
<feature type="domain" description="ATP-grasp" evidence="3">
    <location>
        <begin position="240"/>
        <end position="500"/>
    </location>
</feature>
<keyword evidence="2" id="KW-0547">Nucleotide-binding</keyword>
<dbReference type="HOGENOM" id="CLU_413268_0_0_4"/>
<gene>
    <name evidence="4" type="ordered locus">Tmz1t_1983</name>
</gene>
<dbReference type="GO" id="GO:0005524">
    <property type="term" value="F:ATP binding"/>
    <property type="evidence" value="ECO:0007669"/>
    <property type="project" value="UniProtKB-UniRule"/>
</dbReference>
<dbReference type="GO" id="GO:0046872">
    <property type="term" value="F:metal ion binding"/>
    <property type="evidence" value="ECO:0007669"/>
    <property type="project" value="InterPro"/>
</dbReference>
<proteinExistence type="predicted"/>
<sequence>MTGQERQGRLFGSGPCRLVPGHVRGRRQPCMLVSVLADADAMGALDSADPGPVWQVVGQAWRKALGEDLPWPTEPPTPAAWRVWAALLGACAVALLQRAGLAVFEAAEVLQLPRRETGPAARTTLLLPVMPGRADATRQAWSLVLELFEGAFEVADPMRLERMEERLRAGLASLGRQAPRGGNTPRFLRAAHELGIPVMALAFEGFQYGHGRRAQWLESTLTLQTPGLAVALARDKLAAAARLRQAGLPVPVHQAVLDADEAVRVARRLGFPVVVKPVDRDGGVGVSTGLETEEEVRAAYARASAVSPRVLIEKHVFGRDYRLTVLDGRLLWAIERIPAGVTGDGVSTVEELVARENRDPRRGEGPHAALKRLSLDDEARRLLAAQTLAADAVPARGREVRLRRIANVNGGGRPVAVNERVHPYNAALAVRAVEALRLDLAGVDVLMPDIARSWLETGAAICEINAQPQLGATTAPHLYGEILRRRLGGDGRIPIVVVLGDAGSPPLSEVLVMQLRQRGWAVGWCDRRGAGIDDEWLVRGGGMFASGQMLLTHPRVDALVLAIHDDEILQTGLPMDRFQWLVLAGTAVSPRVACGPGAGTPGRGSEALLDELLASLVPACSNRVLVVAGSGYSGVGPAQGGKGAGAFEEIGRAELSVALEQFPA</sequence>
<dbReference type="InterPro" id="IPR011761">
    <property type="entry name" value="ATP-grasp"/>
</dbReference>
<reference evidence="4 5" key="2">
    <citation type="journal article" date="2012" name="Stand. Genomic Sci.">
        <title>Complete genome sequence of Thauera aminoaromatica strain MZ1T.</title>
        <authorList>
            <person name="Jiang K."/>
            <person name="Sanseverino J."/>
            <person name="Chauhan A."/>
            <person name="Lucas S."/>
            <person name="Copeland A."/>
            <person name="Lapidus A."/>
            <person name="Del Rio T.G."/>
            <person name="Dalin E."/>
            <person name="Tice H."/>
            <person name="Bruce D."/>
            <person name="Goodwin L."/>
            <person name="Pitluck S."/>
            <person name="Sims D."/>
            <person name="Brettin T."/>
            <person name="Detter J.C."/>
            <person name="Han C."/>
            <person name="Chang Y.J."/>
            <person name="Larimer F."/>
            <person name="Land M."/>
            <person name="Hauser L."/>
            <person name="Kyrpides N.C."/>
            <person name="Mikhailova N."/>
            <person name="Moser S."/>
            <person name="Jegier P."/>
            <person name="Close D."/>
            <person name="Debruyn J.M."/>
            <person name="Wang Y."/>
            <person name="Layton A.C."/>
            <person name="Allen M.S."/>
            <person name="Sayler G.S."/>
        </authorList>
    </citation>
    <scope>NUCLEOTIDE SEQUENCE [LARGE SCALE GENOMIC DNA]</scope>
    <source>
        <strain evidence="4 5">MZ1T</strain>
    </source>
</reference>
<accession>C4ZNX6</accession>
<dbReference type="Gene3D" id="3.30.470.20">
    <property type="entry name" value="ATP-grasp fold, B domain"/>
    <property type="match status" value="2"/>
</dbReference>
<dbReference type="GO" id="GO:0009432">
    <property type="term" value="P:SOS response"/>
    <property type="evidence" value="ECO:0007669"/>
    <property type="project" value="TreeGrafter"/>
</dbReference>
<evidence type="ECO:0000256" key="1">
    <source>
        <dbReference type="ARBA" id="ARBA00022598"/>
    </source>
</evidence>
<dbReference type="AlphaFoldDB" id="C4ZNX6"/>